<dbReference type="GO" id="GO:0016787">
    <property type="term" value="F:hydrolase activity"/>
    <property type="evidence" value="ECO:0007669"/>
    <property type="project" value="UniProtKB-KW"/>
</dbReference>
<keyword evidence="5" id="KW-1185">Reference proteome</keyword>
<evidence type="ECO:0000256" key="2">
    <source>
        <dbReference type="SAM" id="SignalP"/>
    </source>
</evidence>
<keyword evidence="2" id="KW-0732">Signal</keyword>
<keyword evidence="4" id="KW-0378">Hydrolase</keyword>
<comment type="caution">
    <text evidence="4">The sequence shown here is derived from an EMBL/GenBank/DDBJ whole genome shotgun (WGS) entry which is preliminary data.</text>
</comment>
<evidence type="ECO:0000313" key="4">
    <source>
        <dbReference type="EMBL" id="RJX71169.1"/>
    </source>
</evidence>
<gene>
    <name evidence="4" type="ORF">D6858_00570</name>
</gene>
<accession>A0A419R5X4</accession>
<name>A0A419R5X4_9SPHN</name>
<dbReference type="SUPFAM" id="SSF51556">
    <property type="entry name" value="Metallo-dependent hydrolases"/>
    <property type="match status" value="1"/>
</dbReference>
<evidence type="ECO:0000256" key="1">
    <source>
        <dbReference type="ARBA" id="ARBA00023239"/>
    </source>
</evidence>
<dbReference type="EMBL" id="RAHJ01000003">
    <property type="protein sequence ID" value="RJX71169.1"/>
    <property type="molecule type" value="Genomic_DNA"/>
</dbReference>
<dbReference type="InterPro" id="IPR006680">
    <property type="entry name" value="Amidohydro-rel"/>
</dbReference>
<dbReference type="InterPro" id="IPR032465">
    <property type="entry name" value="ACMSD"/>
</dbReference>
<dbReference type="RefSeq" id="WP_120106038.1">
    <property type="nucleotide sequence ID" value="NZ_RAHJ01000003.1"/>
</dbReference>
<dbReference type="GO" id="GO:0019748">
    <property type="term" value="P:secondary metabolic process"/>
    <property type="evidence" value="ECO:0007669"/>
    <property type="project" value="TreeGrafter"/>
</dbReference>
<dbReference type="GO" id="GO:0005737">
    <property type="term" value="C:cytoplasm"/>
    <property type="evidence" value="ECO:0007669"/>
    <property type="project" value="TreeGrafter"/>
</dbReference>
<feature type="chain" id="PRO_5019193442" evidence="2">
    <location>
        <begin position="22"/>
        <end position="391"/>
    </location>
</feature>
<proteinExistence type="predicted"/>
<dbReference type="GO" id="GO:0016831">
    <property type="term" value="F:carboxy-lyase activity"/>
    <property type="evidence" value="ECO:0007669"/>
    <property type="project" value="InterPro"/>
</dbReference>
<dbReference type="PANTHER" id="PTHR21240:SF28">
    <property type="entry name" value="ISO-OROTATE DECARBOXYLASE (EUROFUNG)"/>
    <property type="match status" value="1"/>
</dbReference>
<dbReference type="Gene3D" id="3.20.20.140">
    <property type="entry name" value="Metal-dependent hydrolases"/>
    <property type="match status" value="1"/>
</dbReference>
<evidence type="ECO:0000259" key="3">
    <source>
        <dbReference type="Pfam" id="PF04909"/>
    </source>
</evidence>
<dbReference type="Proteomes" id="UP000284322">
    <property type="component" value="Unassembled WGS sequence"/>
</dbReference>
<evidence type="ECO:0000313" key="5">
    <source>
        <dbReference type="Proteomes" id="UP000284322"/>
    </source>
</evidence>
<dbReference type="AlphaFoldDB" id="A0A419R5X4"/>
<reference evidence="4 5" key="1">
    <citation type="submission" date="2018-09" db="EMBL/GenBank/DDBJ databases">
        <title>Altererythrobacter sp.Ery1 and Ery12, the genome sequencing of novel strains in genus Alterythrobacter.</title>
        <authorList>
            <person name="Cheng H."/>
            <person name="Wu Y.-H."/>
            <person name="Fang C."/>
            <person name="Xu X.-W."/>
        </authorList>
    </citation>
    <scope>NUCLEOTIDE SEQUENCE [LARGE SCALE GENOMIC DNA]</scope>
    <source>
        <strain evidence="4 5">Ery12</strain>
    </source>
</reference>
<feature type="signal peptide" evidence="2">
    <location>
        <begin position="1"/>
        <end position="21"/>
    </location>
</feature>
<dbReference type="OrthoDB" id="1407586at2"/>
<keyword evidence="1" id="KW-0456">Lyase</keyword>
<feature type="domain" description="Amidohydrolase-related" evidence="3">
    <location>
        <begin position="153"/>
        <end position="378"/>
    </location>
</feature>
<dbReference type="PANTHER" id="PTHR21240">
    <property type="entry name" value="2-AMINO-3-CARBOXYLMUCONATE-6-SEMIALDEHYDE DECARBOXYLASE"/>
    <property type="match status" value="1"/>
</dbReference>
<protein>
    <submittedName>
        <fullName evidence="4">Amidohydrolase</fullName>
    </submittedName>
</protein>
<dbReference type="InterPro" id="IPR032466">
    <property type="entry name" value="Metal_Hydrolase"/>
</dbReference>
<organism evidence="4 5">
    <name type="scientific">Tsuneonella suprasediminis</name>
    <dbReference type="NCBI Taxonomy" id="2306996"/>
    <lineage>
        <taxon>Bacteria</taxon>
        <taxon>Pseudomonadati</taxon>
        <taxon>Pseudomonadota</taxon>
        <taxon>Alphaproteobacteria</taxon>
        <taxon>Sphingomonadales</taxon>
        <taxon>Erythrobacteraceae</taxon>
        <taxon>Tsuneonella</taxon>
    </lineage>
</organism>
<dbReference type="Pfam" id="PF04909">
    <property type="entry name" value="Amidohydro_2"/>
    <property type="match status" value="1"/>
</dbReference>
<sequence>MRLFLTMLALSVAVVAAPACAQATAGDAAGDAGQAAQPYSEADFDRVRKFDAHVHDNVGTREFLDIAKKDGFEVLSINVDYPDFPPLADQARIAVAHRKIDPARFHFSTTFSMDDFGQWGWAEQVNAGIAKARSEGAVAVKVWKNIGMVDEDADGQRVFLDDPRFEPVWAYAEQSGLPLIAHQGEPYNCWLPLDQMTTENDRAYFSAHPEYYMYLHPEEPSYEQIMAARDRLVAFHPKMSVVGAHLASLEWSVDRMSVFLDRFPNATLDMAARMSQIQYQSVRDPQKVRDFFIKYQDRIMYATDLTHSPADPNAKAQNPPVGNDGFAAEADRVWRSDWRYLATPLSQRVDALDADVPGLALPRGVIDKIYYSNARRVFLGEGAGEGAPKQS</sequence>